<comment type="subcellular location">
    <subcellularLocation>
        <location evidence="1">Cytoplasm</location>
    </subcellularLocation>
</comment>
<dbReference type="RefSeq" id="WP_153415682.1">
    <property type="nucleotide sequence ID" value="NZ_WEGK01000025.1"/>
</dbReference>
<keyword evidence="4" id="KW-0143">Chaperone</keyword>
<accession>A0A7K0DDQ0</accession>
<evidence type="ECO:0000256" key="3">
    <source>
        <dbReference type="ARBA" id="ARBA00022490"/>
    </source>
</evidence>
<evidence type="ECO:0000313" key="6">
    <source>
        <dbReference type="Proteomes" id="UP000438448"/>
    </source>
</evidence>
<protein>
    <recommendedName>
        <fullName evidence="7">EspG family protein</fullName>
    </recommendedName>
</protein>
<sequence length="255" mass="28989">MSEAWLLSQLEFHLVWQAIDRDRMPFPIEFRNDAEVLLDFERECAAARTKLVALLKDEPDLHRALQALARPKVRVEMFGIRRDGRDRMVRMHTGIDDGVGAVLVQEPGAATDLDAAGDIRVYLHTPAEALRRMVSLLPAVRPGTAHGVSINRLDMVAPETWSAADARSPREQVNRFLRRPYRTYLEIKVDQGPALDGWQQTGRHLHVVDFEEEGRYLLSLGNRIEAKPLTAAELLARIQRAIDRTLDQERTSAWS</sequence>
<comment type="caution">
    <text evidence="5">The sequence shown here is derived from an EMBL/GenBank/DDBJ whole genome shotgun (WGS) entry which is preliminary data.</text>
</comment>
<dbReference type="AlphaFoldDB" id="A0A7K0DDQ0"/>
<dbReference type="InterPro" id="IPR025734">
    <property type="entry name" value="EspG"/>
</dbReference>
<dbReference type="Proteomes" id="UP000438448">
    <property type="component" value="Unassembled WGS sequence"/>
</dbReference>
<evidence type="ECO:0000313" key="5">
    <source>
        <dbReference type="EMBL" id="MQY23930.1"/>
    </source>
</evidence>
<keyword evidence="3" id="KW-0963">Cytoplasm</keyword>
<evidence type="ECO:0000256" key="2">
    <source>
        <dbReference type="ARBA" id="ARBA00006411"/>
    </source>
</evidence>
<evidence type="ECO:0000256" key="1">
    <source>
        <dbReference type="ARBA" id="ARBA00004496"/>
    </source>
</evidence>
<dbReference type="EMBL" id="WEGK01000025">
    <property type="protein sequence ID" value="MQY23930.1"/>
    <property type="molecule type" value="Genomic_DNA"/>
</dbReference>
<gene>
    <name evidence="5" type="ORF">NRB20_70630</name>
</gene>
<reference evidence="5 6" key="1">
    <citation type="submission" date="2019-10" db="EMBL/GenBank/DDBJ databases">
        <title>Nocardia macrotermitis sp. nov. and Nocardia aurantia sp. nov., isolated from the gut of fungus growing-termite Macrotermes natalensis.</title>
        <authorList>
            <person name="Benndorf R."/>
            <person name="Schwitalla J."/>
            <person name="Martin K."/>
            <person name="De Beer W."/>
            <person name="Kaster A.-K."/>
            <person name="Vollmers J."/>
            <person name="Poulsen M."/>
            <person name="Beemelmanns C."/>
        </authorList>
    </citation>
    <scope>NUCLEOTIDE SEQUENCE [LARGE SCALE GENOMIC DNA]</scope>
    <source>
        <strain evidence="5 6">RB20</strain>
    </source>
</reference>
<keyword evidence="6" id="KW-1185">Reference proteome</keyword>
<organism evidence="5 6">
    <name type="scientific">Nocardia macrotermitis</name>
    <dbReference type="NCBI Taxonomy" id="2585198"/>
    <lineage>
        <taxon>Bacteria</taxon>
        <taxon>Bacillati</taxon>
        <taxon>Actinomycetota</taxon>
        <taxon>Actinomycetes</taxon>
        <taxon>Mycobacteriales</taxon>
        <taxon>Nocardiaceae</taxon>
        <taxon>Nocardia</taxon>
    </lineage>
</organism>
<proteinExistence type="inferred from homology"/>
<evidence type="ECO:0008006" key="7">
    <source>
        <dbReference type="Google" id="ProtNLM"/>
    </source>
</evidence>
<dbReference type="OrthoDB" id="4532341at2"/>
<dbReference type="Pfam" id="PF14011">
    <property type="entry name" value="ESX-1_EspG"/>
    <property type="match status" value="1"/>
</dbReference>
<evidence type="ECO:0000256" key="4">
    <source>
        <dbReference type="ARBA" id="ARBA00023186"/>
    </source>
</evidence>
<comment type="similarity">
    <text evidence="2">Belongs to the EspG family.</text>
</comment>
<name>A0A7K0DDQ0_9NOCA</name>